<dbReference type="GO" id="GO:0016491">
    <property type="term" value="F:oxidoreductase activity"/>
    <property type="evidence" value="ECO:0007669"/>
    <property type="project" value="InterPro"/>
</dbReference>
<dbReference type="InterPro" id="IPR003251">
    <property type="entry name" value="Rr_diiron-bd_dom"/>
</dbReference>
<dbReference type="PANTHER" id="PTHR33531">
    <property type="entry name" value="RUBRERYTHRIN SUBFAMILY"/>
    <property type="match status" value="1"/>
</dbReference>
<dbReference type="GO" id="GO:0046872">
    <property type="term" value="F:metal ion binding"/>
    <property type="evidence" value="ECO:0007669"/>
    <property type="project" value="InterPro"/>
</dbReference>
<gene>
    <name evidence="3" type="ORF">CKO42_21435</name>
</gene>
<dbReference type="Pfam" id="PF02915">
    <property type="entry name" value="Rubrerythrin"/>
    <property type="match status" value="1"/>
</dbReference>
<evidence type="ECO:0000313" key="3">
    <source>
        <dbReference type="EMBL" id="MBK1620938.1"/>
    </source>
</evidence>
<feature type="region of interest" description="Disordered" evidence="1">
    <location>
        <begin position="1"/>
        <end position="22"/>
    </location>
</feature>
<evidence type="ECO:0000313" key="4">
    <source>
        <dbReference type="Proteomes" id="UP001138768"/>
    </source>
</evidence>
<dbReference type="EMBL" id="NRRY01000053">
    <property type="protein sequence ID" value="MBK1620938.1"/>
    <property type="molecule type" value="Genomic_DNA"/>
</dbReference>
<sequence>MSTESSTESTGPLEGQQSSYERIRSMTTLEDVLSVATSFEESARNFYTDLIPKISKNFRWLAEELAKEEQGHYELFTALAARDDIEDQIKAEVERPATDGKFAEAVMTPDLGEKPDDQAVLQYAMSREHLAMTHYRSLADSSPAGPFKELFEYLANEEAKHKEELEKLYYETVHSGGV</sequence>
<dbReference type="CDD" id="cd01045">
    <property type="entry name" value="Ferritin_like_AB"/>
    <property type="match status" value="1"/>
</dbReference>
<dbReference type="InterPro" id="IPR009078">
    <property type="entry name" value="Ferritin-like_SF"/>
</dbReference>
<accession>A0A9X1B5Y9</accession>
<dbReference type="Gene3D" id="1.20.1260.10">
    <property type="match status" value="1"/>
</dbReference>
<dbReference type="AlphaFoldDB" id="A0A9X1B5Y9"/>
<dbReference type="SUPFAM" id="SSF47240">
    <property type="entry name" value="Ferritin-like"/>
    <property type="match status" value="1"/>
</dbReference>
<feature type="domain" description="Rubrerythrin diiron-binding" evidence="2">
    <location>
        <begin position="120"/>
        <end position="170"/>
    </location>
</feature>
<organism evidence="3 4">
    <name type="scientific">Lamprobacter modestohalophilus</name>
    <dbReference type="NCBI Taxonomy" id="1064514"/>
    <lineage>
        <taxon>Bacteria</taxon>
        <taxon>Pseudomonadati</taxon>
        <taxon>Pseudomonadota</taxon>
        <taxon>Gammaproteobacteria</taxon>
        <taxon>Chromatiales</taxon>
        <taxon>Chromatiaceae</taxon>
        <taxon>Lamprobacter</taxon>
    </lineage>
</organism>
<evidence type="ECO:0000256" key="1">
    <source>
        <dbReference type="SAM" id="MobiDB-lite"/>
    </source>
</evidence>
<comment type="caution">
    <text evidence="3">The sequence shown here is derived from an EMBL/GenBank/DDBJ whole genome shotgun (WGS) entry which is preliminary data.</text>
</comment>
<reference evidence="3 4" key="1">
    <citation type="journal article" date="2020" name="Microorganisms">
        <title>Osmotic Adaptation and Compatible Solute Biosynthesis of Phototrophic Bacteria as Revealed from Genome Analyses.</title>
        <authorList>
            <person name="Imhoff J.F."/>
            <person name="Rahn T."/>
            <person name="Kunzel S."/>
            <person name="Keller A."/>
            <person name="Neulinger S.C."/>
        </authorList>
    </citation>
    <scope>NUCLEOTIDE SEQUENCE [LARGE SCALE GENOMIC DNA]</scope>
    <source>
        <strain evidence="3 4">DSM 25653</strain>
    </source>
</reference>
<dbReference type="Proteomes" id="UP001138768">
    <property type="component" value="Unassembled WGS sequence"/>
</dbReference>
<name>A0A9X1B5Y9_9GAMM</name>
<dbReference type="InterPro" id="IPR012347">
    <property type="entry name" value="Ferritin-like"/>
</dbReference>
<protein>
    <submittedName>
        <fullName evidence="3">Rubrerythrin</fullName>
    </submittedName>
</protein>
<keyword evidence="4" id="KW-1185">Reference proteome</keyword>
<dbReference type="RefSeq" id="WP_200248697.1">
    <property type="nucleotide sequence ID" value="NZ_NRRY01000053.1"/>
</dbReference>
<evidence type="ECO:0000259" key="2">
    <source>
        <dbReference type="Pfam" id="PF02915"/>
    </source>
</evidence>
<dbReference type="PANTHER" id="PTHR33531:SF7">
    <property type="entry name" value="HYPOTHETICAL MEMBRANE PROTEIN, CONSERVED"/>
    <property type="match status" value="1"/>
</dbReference>
<proteinExistence type="predicted"/>